<dbReference type="InterPro" id="IPR050300">
    <property type="entry name" value="GDXG_lipolytic_enzyme"/>
</dbReference>
<dbReference type="PANTHER" id="PTHR48081:SF8">
    <property type="entry name" value="ALPHA_BETA HYDROLASE FOLD-3 DOMAIN-CONTAINING PROTEIN-RELATED"/>
    <property type="match status" value="1"/>
</dbReference>
<accession>A0ABY5YTM0</accession>
<proteinExistence type="predicted"/>
<dbReference type="InterPro" id="IPR010912">
    <property type="entry name" value="SPOC_met"/>
</dbReference>
<dbReference type="PROSITE" id="PS50917">
    <property type="entry name" value="SPOC"/>
    <property type="match status" value="1"/>
</dbReference>
<dbReference type="Gene3D" id="3.40.50.1820">
    <property type="entry name" value="alpha/beta hydrolase"/>
    <property type="match status" value="1"/>
</dbReference>
<dbReference type="Proteomes" id="UP001059859">
    <property type="component" value="Chromosome"/>
</dbReference>
<keyword evidence="1 3" id="KW-0378">Hydrolase</keyword>
<dbReference type="SUPFAM" id="SSF53474">
    <property type="entry name" value="alpha/beta-Hydrolases"/>
    <property type="match status" value="1"/>
</dbReference>
<evidence type="ECO:0000256" key="1">
    <source>
        <dbReference type="ARBA" id="ARBA00022801"/>
    </source>
</evidence>
<evidence type="ECO:0000313" key="3">
    <source>
        <dbReference type="EMBL" id="UWX98268.1"/>
    </source>
</evidence>
<dbReference type="PANTHER" id="PTHR48081">
    <property type="entry name" value="AB HYDROLASE SUPERFAMILY PROTEIN C4A8.06C"/>
    <property type="match status" value="1"/>
</dbReference>
<dbReference type="InterPro" id="IPR013094">
    <property type="entry name" value="AB_hydrolase_3"/>
</dbReference>
<keyword evidence="4" id="KW-1185">Reference proteome</keyword>
<dbReference type="RefSeq" id="WP_260653375.1">
    <property type="nucleotide sequence ID" value="NZ_CP104275.1"/>
</dbReference>
<evidence type="ECO:0000259" key="2">
    <source>
        <dbReference type="PROSITE" id="PS50917"/>
    </source>
</evidence>
<dbReference type="InterPro" id="IPR029058">
    <property type="entry name" value="AB_hydrolase_fold"/>
</dbReference>
<reference evidence="3" key="1">
    <citation type="submission" date="2022-09" db="EMBL/GenBank/DDBJ databases">
        <title>Novel species in genus Arthrobacter.</title>
        <authorList>
            <person name="Liu Y."/>
        </authorList>
    </citation>
    <scope>NUCLEOTIDE SEQUENCE</scope>
    <source>
        <strain evidence="3">Zg-Y815</strain>
    </source>
</reference>
<name>A0ABY5YTM0_9MICC</name>
<dbReference type="GO" id="GO:0016787">
    <property type="term" value="F:hydrolase activity"/>
    <property type="evidence" value="ECO:0007669"/>
    <property type="project" value="UniProtKB-KW"/>
</dbReference>
<evidence type="ECO:0000313" key="4">
    <source>
        <dbReference type="Proteomes" id="UP001059859"/>
    </source>
</evidence>
<organism evidence="3 4">
    <name type="scientific">Arthrobacter zhaoxinii</name>
    <dbReference type="NCBI Taxonomy" id="2964616"/>
    <lineage>
        <taxon>Bacteria</taxon>
        <taxon>Bacillati</taxon>
        <taxon>Actinomycetota</taxon>
        <taxon>Actinomycetes</taxon>
        <taxon>Micrococcales</taxon>
        <taxon>Micrococcaceae</taxon>
        <taxon>Arthrobacter</taxon>
    </lineage>
</organism>
<sequence length="299" mass="32476">MASLPMRLLEPYLRLTRKPLTATAERTEARLSTVKPAAEPPRGLLRKFRVEQRHVDGFACYSVTSRNPGVARASTAPSAILYLHGGSYISPISAWHWRFISRLAAAGHRVEVALYGRAPGYSHRDASPLLASVYRRLLEDCDPRDMAFVGDSAGGGLALAFAQQLAEYALPQPRRLVLLSPWVDVAMENPELAAVEAVDPWLSRAGLRVAGRAWAAGDDVADPRISPINGSLLGLPPTDLFVGTHDLPYPDVLRLERLLKSAGTPVSLHVADGGVHVYPLLPVPEGRAAQRTILQLLRA</sequence>
<gene>
    <name evidence="3" type="ORF">N2K95_06360</name>
</gene>
<feature type="domain" description="SPOC" evidence="2">
    <location>
        <begin position="242"/>
        <end position="299"/>
    </location>
</feature>
<dbReference type="EMBL" id="CP104275">
    <property type="protein sequence ID" value="UWX98268.1"/>
    <property type="molecule type" value="Genomic_DNA"/>
</dbReference>
<dbReference type="Pfam" id="PF07859">
    <property type="entry name" value="Abhydrolase_3"/>
    <property type="match status" value="1"/>
</dbReference>
<protein>
    <submittedName>
        <fullName evidence="3">Alpha/beta hydrolase</fullName>
    </submittedName>
</protein>